<proteinExistence type="predicted"/>
<accession>A0A6B9V6T0</accession>
<sequence length="228" mass="25340">MYTLSNLIVVEKMENIKTTTNRSTLNFSHRTVVVRVENPSFPLKPFCLNPIPELLAAKKLDDSQLLDIIGEVVGKEDPRDIITSKGKETKCMVVVIADLEVEPLIVVLQFFKPSRWNGLRSCVQSGAAELKRGGVVVKSIEDALNSTKGPIWIGGTIVSIDAGNNDWFYKSCRKCPKKVETQIENRYECSKCGHTHGSASLKCETKLTLDAFNRFQRTMFSSGISDAV</sequence>
<dbReference type="SUPFAM" id="SSF50249">
    <property type="entry name" value="Nucleic acid-binding proteins"/>
    <property type="match status" value="1"/>
</dbReference>
<evidence type="ECO:0000313" key="1">
    <source>
        <dbReference type="EMBL" id="QHN77120.1"/>
    </source>
</evidence>
<dbReference type="Gene3D" id="2.40.50.140">
    <property type="entry name" value="Nucleic acid-binding proteins"/>
    <property type="match status" value="1"/>
</dbReference>
<evidence type="ECO:0000313" key="2">
    <source>
        <dbReference type="Proteomes" id="UP000464620"/>
    </source>
</evidence>
<dbReference type="InterPro" id="IPR012340">
    <property type="entry name" value="NA-bd_OB-fold"/>
</dbReference>
<name>A0A6B9V6T0_ARAHY</name>
<reference evidence="1 2" key="1">
    <citation type="submission" date="2020-01" db="EMBL/GenBank/DDBJ databases">
        <title>Genome sequence of Arachis hypogaea, cultivar Shitouqi.</title>
        <authorList>
            <person name="Zhuang W."/>
            <person name="Chen H."/>
            <person name="Varshney R."/>
            <person name="Wang D."/>
            <person name="Ming R."/>
        </authorList>
    </citation>
    <scope>NUCLEOTIDE SEQUENCE [LARGE SCALE GENOMIC DNA]</scope>
    <source>
        <tissue evidence="1">Young leaf</tissue>
    </source>
</reference>
<dbReference type="Proteomes" id="UP000464620">
    <property type="component" value="Chromosome B09"/>
</dbReference>
<dbReference type="AlphaFoldDB" id="A0A6B9V6T0"/>
<dbReference type="EMBL" id="CP031001">
    <property type="protein sequence ID" value="QHN77120.1"/>
    <property type="molecule type" value="Genomic_DNA"/>
</dbReference>
<protein>
    <submittedName>
        <fullName evidence="1">Replication protein A 70 kDa DNA-binding subunit A-like isoform</fullName>
    </submittedName>
</protein>
<gene>
    <name evidence="1" type="ORF">DS421_19g649890</name>
</gene>
<organism evidence="1 2">
    <name type="scientific">Arachis hypogaea</name>
    <name type="common">Peanut</name>
    <dbReference type="NCBI Taxonomy" id="3818"/>
    <lineage>
        <taxon>Eukaryota</taxon>
        <taxon>Viridiplantae</taxon>
        <taxon>Streptophyta</taxon>
        <taxon>Embryophyta</taxon>
        <taxon>Tracheophyta</taxon>
        <taxon>Spermatophyta</taxon>
        <taxon>Magnoliopsida</taxon>
        <taxon>eudicotyledons</taxon>
        <taxon>Gunneridae</taxon>
        <taxon>Pentapetalae</taxon>
        <taxon>rosids</taxon>
        <taxon>fabids</taxon>
        <taxon>Fabales</taxon>
        <taxon>Fabaceae</taxon>
        <taxon>Papilionoideae</taxon>
        <taxon>50 kb inversion clade</taxon>
        <taxon>dalbergioids sensu lato</taxon>
        <taxon>Dalbergieae</taxon>
        <taxon>Pterocarpus clade</taxon>
        <taxon>Arachis</taxon>
    </lineage>
</organism>
<keyword evidence="1" id="KW-0238">DNA-binding</keyword>
<dbReference type="GO" id="GO:0003677">
    <property type="term" value="F:DNA binding"/>
    <property type="evidence" value="ECO:0007669"/>
    <property type="project" value="UniProtKB-KW"/>
</dbReference>